<accession>A0A4S4G028</accession>
<dbReference type="RefSeq" id="WP_136435077.1">
    <property type="nucleotide sequence ID" value="NZ_CAQMYJ010000012.1"/>
</dbReference>
<dbReference type="AlphaFoldDB" id="A0A4S4G028"/>
<dbReference type="Pfam" id="PF22381">
    <property type="entry name" value="Staph_reg_Sar_Rot"/>
    <property type="match status" value="1"/>
</dbReference>
<dbReference type="InterPro" id="IPR005471">
    <property type="entry name" value="Tscrpt_reg_IclR_N"/>
</dbReference>
<dbReference type="EMBL" id="SSTJ01000011">
    <property type="protein sequence ID" value="THG36760.1"/>
    <property type="molecule type" value="Genomic_DNA"/>
</dbReference>
<name>A0A4S4G028_9ACTN</name>
<dbReference type="SMART" id="SM00347">
    <property type="entry name" value="HTH_MARR"/>
    <property type="match status" value="2"/>
</dbReference>
<dbReference type="InterPro" id="IPR055166">
    <property type="entry name" value="Transc_reg_Sar_Rot_HTH"/>
</dbReference>
<comment type="caution">
    <text evidence="7">The sequence shown here is derived from an EMBL/GenBank/DDBJ whole genome shotgun (WGS) entry which is preliminary data.</text>
</comment>
<evidence type="ECO:0000259" key="6">
    <source>
        <dbReference type="PROSITE" id="PS50995"/>
    </source>
</evidence>
<keyword evidence="2" id="KW-0843">Virulence</keyword>
<dbReference type="Gene3D" id="1.10.10.10">
    <property type="entry name" value="Winged helix-like DNA-binding domain superfamily/Winged helix DNA-binding domain"/>
    <property type="match status" value="2"/>
</dbReference>
<sequence>MSHVAASYQAMTVIAEHYRRISGLMRSEFGITYTDLLALTTLLERTASVPTPWLSDYLMLDRKTIWNVLLKLEDLGYVSKTASPDDGRTMLLRLSASGNQAAEDIHRRLSAFIREQFLANLHEDEYFDFMRDTSKKAVDILRGHLVQPSLEESEERPLYGSSHLILWRSLIHQWRTTLRSHHGPSLGAFRILDFLAQEGETGPSTLADTLCLPRSNTTSYLQQLTQNGLLCQVPHSQDGRQKNIVITRRGIQEAHRLRSAIEKVAEAAHCSLSPEGQLVVDAWYLRMYANLSHSSK</sequence>
<dbReference type="InterPro" id="IPR036390">
    <property type="entry name" value="WH_DNA-bd_sf"/>
</dbReference>
<dbReference type="InterPro" id="IPR036388">
    <property type="entry name" value="WH-like_DNA-bd_sf"/>
</dbReference>
<dbReference type="PANTHER" id="PTHR33164">
    <property type="entry name" value="TRANSCRIPTIONAL REGULATOR, MARR FAMILY"/>
    <property type="match status" value="1"/>
</dbReference>
<keyword evidence="1" id="KW-0805">Transcription regulation</keyword>
<evidence type="ECO:0000256" key="4">
    <source>
        <dbReference type="ARBA" id="ARBA00023163"/>
    </source>
</evidence>
<dbReference type="InterPro" id="IPR039422">
    <property type="entry name" value="MarR/SlyA-like"/>
</dbReference>
<dbReference type="InterPro" id="IPR023187">
    <property type="entry name" value="Tscrpt_reg_MarR-type_CS"/>
</dbReference>
<protein>
    <recommendedName>
        <fullName evidence="5">HTH-type transcriptional regulator MgrA</fullName>
    </recommendedName>
</protein>
<dbReference type="SUPFAM" id="SSF46785">
    <property type="entry name" value="Winged helix' DNA-binding domain"/>
    <property type="match status" value="2"/>
</dbReference>
<keyword evidence="4" id="KW-0804">Transcription</keyword>
<gene>
    <name evidence="7" type="ORF">E5986_08475</name>
</gene>
<dbReference type="PANTHER" id="PTHR33164:SF43">
    <property type="entry name" value="HTH-TYPE TRANSCRIPTIONAL REPRESSOR YETL"/>
    <property type="match status" value="1"/>
</dbReference>
<reference evidence="7 8" key="1">
    <citation type="submission" date="2019-04" db="EMBL/GenBank/DDBJ databases">
        <title>Microbes associate with the intestines of laboratory mice.</title>
        <authorList>
            <person name="Navarre W."/>
            <person name="Wong E."/>
            <person name="Huang K.C."/>
            <person name="Tropini C."/>
            <person name="Ng K."/>
            <person name="Yu B."/>
        </authorList>
    </citation>
    <scope>NUCLEOTIDE SEQUENCE [LARGE SCALE GENOMIC DNA]</scope>
    <source>
        <strain evidence="7 8">NM80_B27</strain>
    </source>
</reference>
<dbReference type="InterPro" id="IPR000835">
    <property type="entry name" value="HTH_MarR-typ"/>
</dbReference>
<dbReference type="GO" id="GO:0003700">
    <property type="term" value="F:DNA-binding transcription factor activity"/>
    <property type="evidence" value="ECO:0007669"/>
    <property type="project" value="InterPro"/>
</dbReference>
<evidence type="ECO:0000256" key="5">
    <source>
        <dbReference type="ARBA" id="ARBA00040307"/>
    </source>
</evidence>
<evidence type="ECO:0000256" key="3">
    <source>
        <dbReference type="ARBA" id="ARBA00023125"/>
    </source>
</evidence>
<dbReference type="Proteomes" id="UP000308978">
    <property type="component" value="Unassembled WGS sequence"/>
</dbReference>
<feature type="domain" description="HTH marR-type" evidence="6">
    <location>
        <begin position="1"/>
        <end position="139"/>
    </location>
</feature>
<evidence type="ECO:0000256" key="1">
    <source>
        <dbReference type="ARBA" id="ARBA00023015"/>
    </source>
</evidence>
<dbReference type="GO" id="GO:0006950">
    <property type="term" value="P:response to stress"/>
    <property type="evidence" value="ECO:0007669"/>
    <property type="project" value="TreeGrafter"/>
</dbReference>
<evidence type="ECO:0000313" key="7">
    <source>
        <dbReference type="EMBL" id="THG36760.1"/>
    </source>
</evidence>
<dbReference type="GO" id="GO:0003677">
    <property type="term" value="F:DNA binding"/>
    <property type="evidence" value="ECO:0007669"/>
    <property type="project" value="UniProtKB-KW"/>
</dbReference>
<dbReference type="PROSITE" id="PS50995">
    <property type="entry name" value="HTH_MARR_2"/>
    <property type="match status" value="1"/>
</dbReference>
<proteinExistence type="predicted"/>
<dbReference type="PROSITE" id="PS01117">
    <property type="entry name" value="HTH_MARR_1"/>
    <property type="match status" value="1"/>
</dbReference>
<organism evidence="7 8">
    <name type="scientific">Adlercreutzia caecimuris</name>
    <dbReference type="NCBI Taxonomy" id="671266"/>
    <lineage>
        <taxon>Bacteria</taxon>
        <taxon>Bacillati</taxon>
        <taxon>Actinomycetota</taxon>
        <taxon>Coriobacteriia</taxon>
        <taxon>Eggerthellales</taxon>
        <taxon>Eggerthellaceae</taxon>
        <taxon>Adlercreutzia</taxon>
    </lineage>
</organism>
<keyword evidence="3" id="KW-0238">DNA-binding</keyword>
<evidence type="ECO:0000313" key="8">
    <source>
        <dbReference type="Proteomes" id="UP000308978"/>
    </source>
</evidence>
<dbReference type="Pfam" id="PF09339">
    <property type="entry name" value="HTH_IclR"/>
    <property type="match status" value="1"/>
</dbReference>
<evidence type="ECO:0000256" key="2">
    <source>
        <dbReference type="ARBA" id="ARBA00023026"/>
    </source>
</evidence>